<dbReference type="OMA" id="HTHIREW"/>
<evidence type="ECO:0000256" key="3">
    <source>
        <dbReference type="ARBA" id="ARBA00022475"/>
    </source>
</evidence>
<evidence type="ECO:0000256" key="11">
    <source>
        <dbReference type="ARBA" id="ARBA00023180"/>
    </source>
</evidence>
<protein>
    <recommendedName>
        <fullName evidence="14">Leucine-rich repeat-containing N-terminal plant-type domain-containing protein</fullName>
    </recommendedName>
</protein>
<sequence length="693" mass="76829">MSILTFFFFNLILLIHGSIVLSCNPIDRDSLLSFHHQISSSPPLNWSSSVAADDCCQWEGVSCTGDGDGLLRRVTRLWLPERSLAGAITDFSFLANLSSLSHLNLSGNRISGAFPSLFPHSIKILDLSSNRFNGTVDSLSLRRRGLNLIAFNISNNSFSGAIPSSICSASPFLETLDFSMNQFTGRIYHGLGECSQLQILRAGFNSISGWLPNDLYSIRTLKEISLCNNQFSGPIDGRISLFSNLTILELHVNEFTGEIPNNIGLLSKLEQLQFHTNSLNGTLPHSLTDLSNLNTLLLRNNHFAGEISVLDFSKLQKLQAIDLGNNTFTGKVPDSLCLCRSLTALRLAYNKLTGEIPPCMSSLKSLSHFSISDNYLSNVAGALKILRHCENLAVLFMSRCFSDEPMPDDNDLLNLSGFENLQILTLGGCKLEGRIPFWISKLRRIKVLNLSYNKISGPIPKWLGNMPSMFVLNLTKNFLTGDLPYEITLLPSLISDNTSSDLSHLALPFLFDSLQYNRLFNLPRGLKVGNNSLSGNIPEEIGRLKLLRVLDLSNNNFNGGIPHQLSGLVNLERLDMSGNHLSGKIPESLTELNFLSYFNVANNDLEGEIPRKGQFDTFTADDFEGNPKLCGYLLRRNCTITGQDNNVDTNEEEEEENEGSWYNVPFGLGYFVGLFAVTISLLLINGSWISFRK</sequence>
<evidence type="ECO:0000256" key="12">
    <source>
        <dbReference type="SAM" id="Phobius"/>
    </source>
</evidence>
<evidence type="ECO:0000256" key="1">
    <source>
        <dbReference type="ARBA" id="ARBA00004236"/>
    </source>
</evidence>
<dbReference type="AlphaFoldDB" id="A0A022R1W8"/>
<evidence type="ECO:0000256" key="8">
    <source>
        <dbReference type="ARBA" id="ARBA00022989"/>
    </source>
</evidence>
<evidence type="ECO:0000256" key="9">
    <source>
        <dbReference type="ARBA" id="ARBA00023136"/>
    </source>
</evidence>
<dbReference type="eggNOG" id="KOG0619">
    <property type="taxonomic scope" value="Eukaryota"/>
</dbReference>
<dbReference type="STRING" id="4155.A0A022R1W8"/>
<dbReference type="GO" id="GO:0005886">
    <property type="term" value="C:plasma membrane"/>
    <property type="evidence" value="ECO:0007669"/>
    <property type="project" value="UniProtKB-SubCell"/>
</dbReference>
<keyword evidence="16" id="KW-1185">Reference proteome</keyword>
<reference evidence="15 16" key="1">
    <citation type="journal article" date="2013" name="Proc. Natl. Acad. Sci. U.S.A.">
        <title>Fine-scale variation in meiotic recombination in Mimulus inferred from population shotgun sequencing.</title>
        <authorList>
            <person name="Hellsten U."/>
            <person name="Wright K.M."/>
            <person name="Jenkins J."/>
            <person name="Shu S."/>
            <person name="Yuan Y."/>
            <person name="Wessler S.R."/>
            <person name="Schmutz J."/>
            <person name="Willis J.H."/>
            <person name="Rokhsar D.S."/>
        </authorList>
    </citation>
    <scope>NUCLEOTIDE SEQUENCE [LARGE SCALE GENOMIC DNA]</scope>
    <source>
        <strain evidence="16">cv. DUN x IM62</strain>
    </source>
</reference>
<dbReference type="FunFam" id="3.80.10.10:FF:000041">
    <property type="entry name" value="LRR receptor-like serine/threonine-protein kinase ERECTA"/>
    <property type="match status" value="1"/>
</dbReference>
<dbReference type="Proteomes" id="UP000030748">
    <property type="component" value="Unassembled WGS sequence"/>
</dbReference>
<keyword evidence="10" id="KW-0675">Receptor</keyword>
<evidence type="ECO:0000259" key="14">
    <source>
        <dbReference type="Pfam" id="PF08263"/>
    </source>
</evidence>
<comment type="similarity">
    <text evidence="2">Belongs to the RLP family.</text>
</comment>
<gene>
    <name evidence="15" type="ORF">MIMGU_mgv1a002261mg</name>
</gene>
<dbReference type="KEGG" id="egt:105963225"/>
<dbReference type="GO" id="GO:0006952">
    <property type="term" value="P:defense response"/>
    <property type="evidence" value="ECO:0007669"/>
    <property type="project" value="UniProtKB-ARBA"/>
</dbReference>
<dbReference type="InterPro" id="IPR003591">
    <property type="entry name" value="Leu-rich_rpt_typical-subtyp"/>
</dbReference>
<dbReference type="Pfam" id="PF13855">
    <property type="entry name" value="LRR_8"/>
    <property type="match status" value="2"/>
</dbReference>
<dbReference type="SMART" id="SM00369">
    <property type="entry name" value="LRR_TYP"/>
    <property type="match status" value="6"/>
</dbReference>
<evidence type="ECO:0000256" key="10">
    <source>
        <dbReference type="ARBA" id="ARBA00023170"/>
    </source>
</evidence>
<name>A0A022R1W8_ERYGU</name>
<evidence type="ECO:0000256" key="6">
    <source>
        <dbReference type="ARBA" id="ARBA00022729"/>
    </source>
</evidence>
<evidence type="ECO:0000256" key="4">
    <source>
        <dbReference type="ARBA" id="ARBA00022614"/>
    </source>
</evidence>
<dbReference type="GO" id="GO:0051707">
    <property type="term" value="P:response to other organism"/>
    <property type="evidence" value="ECO:0007669"/>
    <property type="project" value="UniProtKB-ARBA"/>
</dbReference>
<dbReference type="SUPFAM" id="SSF52058">
    <property type="entry name" value="L domain-like"/>
    <property type="match status" value="2"/>
</dbReference>
<keyword evidence="8 12" id="KW-1133">Transmembrane helix</keyword>
<feature type="chain" id="PRO_5001504703" description="Leucine-rich repeat-containing N-terminal plant-type domain-containing protein" evidence="13">
    <location>
        <begin position="23"/>
        <end position="693"/>
    </location>
</feature>
<dbReference type="PANTHER" id="PTHR48056:SF57">
    <property type="entry name" value="LEUCINE-RICH REPEAT-CONTAINING N-TERMINAL PLANT-TYPE DOMAIN-CONTAINING PROTEIN"/>
    <property type="match status" value="1"/>
</dbReference>
<accession>A0A022R1W8</accession>
<dbReference type="Pfam" id="PF08263">
    <property type="entry name" value="LRRNT_2"/>
    <property type="match status" value="1"/>
</dbReference>
<dbReference type="Gene3D" id="3.80.10.10">
    <property type="entry name" value="Ribonuclease Inhibitor"/>
    <property type="match status" value="2"/>
</dbReference>
<dbReference type="InterPro" id="IPR001611">
    <property type="entry name" value="Leu-rich_rpt"/>
</dbReference>
<feature type="transmembrane region" description="Helical" evidence="12">
    <location>
        <begin position="668"/>
        <end position="691"/>
    </location>
</feature>
<keyword evidence="6 13" id="KW-0732">Signal</keyword>
<keyword evidence="5 12" id="KW-0812">Transmembrane</keyword>
<keyword evidence="3" id="KW-1003">Cell membrane</keyword>
<evidence type="ECO:0000313" key="16">
    <source>
        <dbReference type="Proteomes" id="UP000030748"/>
    </source>
</evidence>
<dbReference type="Pfam" id="PF00560">
    <property type="entry name" value="LRR_1"/>
    <property type="match status" value="4"/>
</dbReference>
<dbReference type="InterPro" id="IPR032675">
    <property type="entry name" value="LRR_dom_sf"/>
</dbReference>
<evidence type="ECO:0000256" key="5">
    <source>
        <dbReference type="ARBA" id="ARBA00022692"/>
    </source>
</evidence>
<dbReference type="EMBL" id="KI630827">
    <property type="protein sequence ID" value="EYU32825.1"/>
    <property type="molecule type" value="Genomic_DNA"/>
</dbReference>
<keyword evidence="4" id="KW-0433">Leucine-rich repeat</keyword>
<feature type="signal peptide" evidence="13">
    <location>
        <begin position="1"/>
        <end position="22"/>
    </location>
</feature>
<keyword evidence="11" id="KW-0325">Glycoprotein</keyword>
<keyword evidence="9 12" id="KW-0472">Membrane</keyword>
<dbReference type="OrthoDB" id="1740823at2759"/>
<dbReference type="InterPro" id="IPR050647">
    <property type="entry name" value="Plant_LRR-RLKs"/>
</dbReference>
<evidence type="ECO:0000256" key="13">
    <source>
        <dbReference type="SAM" id="SignalP"/>
    </source>
</evidence>
<feature type="domain" description="Leucine-rich repeat-containing N-terminal plant-type" evidence="14">
    <location>
        <begin position="27"/>
        <end position="64"/>
    </location>
</feature>
<organism evidence="15 16">
    <name type="scientific">Erythranthe guttata</name>
    <name type="common">Yellow monkey flower</name>
    <name type="synonym">Mimulus guttatus</name>
    <dbReference type="NCBI Taxonomy" id="4155"/>
    <lineage>
        <taxon>Eukaryota</taxon>
        <taxon>Viridiplantae</taxon>
        <taxon>Streptophyta</taxon>
        <taxon>Embryophyta</taxon>
        <taxon>Tracheophyta</taxon>
        <taxon>Spermatophyta</taxon>
        <taxon>Magnoliopsida</taxon>
        <taxon>eudicotyledons</taxon>
        <taxon>Gunneridae</taxon>
        <taxon>Pentapetalae</taxon>
        <taxon>asterids</taxon>
        <taxon>lamiids</taxon>
        <taxon>Lamiales</taxon>
        <taxon>Phrymaceae</taxon>
        <taxon>Erythranthe</taxon>
    </lineage>
</organism>
<keyword evidence="7" id="KW-0677">Repeat</keyword>
<evidence type="ECO:0000256" key="7">
    <source>
        <dbReference type="ARBA" id="ARBA00022737"/>
    </source>
</evidence>
<dbReference type="PhylomeDB" id="A0A022R1W8"/>
<dbReference type="PANTHER" id="PTHR48056">
    <property type="entry name" value="LRR RECEPTOR-LIKE SERINE/THREONINE-PROTEIN KINASE-RELATED"/>
    <property type="match status" value="1"/>
</dbReference>
<proteinExistence type="inferred from homology"/>
<dbReference type="FunFam" id="3.80.10.10:FF:000213">
    <property type="entry name" value="Tyrosine-sulfated glycopeptide receptor 1"/>
    <property type="match status" value="1"/>
</dbReference>
<evidence type="ECO:0000313" key="15">
    <source>
        <dbReference type="EMBL" id="EYU32825.1"/>
    </source>
</evidence>
<evidence type="ECO:0000256" key="2">
    <source>
        <dbReference type="ARBA" id="ARBA00009592"/>
    </source>
</evidence>
<comment type="subcellular location">
    <subcellularLocation>
        <location evidence="1">Cell membrane</location>
    </subcellularLocation>
</comment>
<dbReference type="InterPro" id="IPR013210">
    <property type="entry name" value="LRR_N_plant-typ"/>
</dbReference>